<evidence type="ECO:0000256" key="2">
    <source>
        <dbReference type="ARBA" id="ARBA00023125"/>
    </source>
</evidence>
<dbReference type="InterPro" id="IPR036388">
    <property type="entry name" value="WH-like_DNA-bd_sf"/>
</dbReference>
<evidence type="ECO:0000259" key="4">
    <source>
        <dbReference type="PROSITE" id="PS50949"/>
    </source>
</evidence>
<sequence length="123" mass="13394">MSDMAKPDPNDGRPSYLQVADLIKKAIRDGEYAPGDQLPALGALATQFDVAVGTVRSAVNLLQDNEVLVIRHGRGTFVHSDLNVDDLAVPLSHNQSGDNGEVLRLLREISDQLADIQRRLPVQ</sequence>
<proteinExistence type="predicted"/>
<protein>
    <submittedName>
        <fullName evidence="5">GntR family transcriptional regulator</fullName>
    </submittedName>
</protein>
<dbReference type="PANTHER" id="PTHR44846:SF17">
    <property type="entry name" value="GNTR-FAMILY TRANSCRIPTIONAL REGULATOR"/>
    <property type="match status" value="1"/>
</dbReference>
<dbReference type="InterPro" id="IPR050679">
    <property type="entry name" value="Bact_HTH_transcr_reg"/>
</dbReference>
<evidence type="ECO:0000313" key="5">
    <source>
        <dbReference type="EMBL" id="GHH56974.1"/>
    </source>
</evidence>
<name>A0ABQ3MSP2_9PSEU</name>
<dbReference type="Pfam" id="PF00392">
    <property type="entry name" value="GntR"/>
    <property type="match status" value="1"/>
</dbReference>
<keyword evidence="3" id="KW-0804">Transcription</keyword>
<dbReference type="EMBL" id="BNAR01000017">
    <property type="protein sequence ID" value="GHH56974.1"/>
    <property type="molecule type" value="Genomic_DNA"/>
</dbReference>
<dbReference type="PROSITE" id="PS50949">
    <property type="entry name" value="HTH_GNTR"/>
    <property type="match status" value="1"/>
</dbReference>
<dbReference type="PANTHER" id="PTHR44846">
    <property type="entry name" value="MANNOSYL-D-GLYCERATE TRANSPORT/METABOLISM SYSTEM REPRESSOR MNGR-RELATED"/>
    <property type="match status" value="1"/>
</dbReference>
<evidence type="ECO:0000256" key="1">
    <source>
        <dbReference type="ARBA" id="ARBA00023015"/>
    </source>
</evidence>
<dbReference type="SMART" id="SM00345">
    <property type="entry name" value="HTH_GNTR"/>
    <property type="match status" value="1"/>
</dbReference>
<dbReference type="InterPro" id="IPR036390">
    <property type="entry name" value="WH_DNA-bd_sf"/>
</dbReference>
<dbReference type="InterPro" id="IPR000524">
    <property type="entry name" value="Tscrpt_reg_HTH_GntR"/>
</dbReference>
<comment type="caution">
    <text evidence="5">The sequence shown here is derived from an EMBL/GenBank/DDBJ whole genome shotgun (WGS) entry which is preliminary data.</text>
</comment>
<feature type="domain" description="HTH gntR-type" evidence="4">
    <location>
        <begin position="13"/>
        <end position="81"/>
    </location>
</feature>
<evidence type="ECO:0000313" key="6">
    <source>
        <dbReference type="Proteomes" id="UP000605568"/>
    </source>
</evidence>
<organism evidence="5 6">
    <name type="scientific">Lentzea cavernae</name>
    <dbReference type="NCBI Taxonomy" id="2020703"/>
    <lineage>
        <taxon>Bacteria</taxon>
        <taxon>Bacillati</taxon>
        <taxon>Actinomycetota</taxon>
        <taxon>Actinomycetes</taxon>
        <taxon>Pseudonocardiales</taxon>
        <taxon>Pseudonocardiaceae</taxon>
        <taxon>Lentzea</taxon>
    </lineage>
</organism>
<dbReference type="Gene3D" id="1.10.10.10">
    <property type="entry name" value="Winged helix-like DNA-binding domain superfamily/Winged helix DNA-binding domain"/>
    <property type="match status" value="1"/>
</dbReference>
<keyword evidence="1" id="KW-0805">Transcription regulation</keyword>
<dbReference type="CDD" id="cd07377">
    <property type="entry name" value="WHTH_GntR"/>
    <property type="match status" value="1"/>
</dbReference>
<gene>
    <name evidence="5" type="primary">ytrA</name>
    <name evidence="5" type="ORF">GCM10017774_75780</name>
</gene>
<accession>A0ABQ3MSP2</accession>
<dbReference type="Proteomes" id="UP000605568">
    <property type="component" value="Unassembled WGS sequence"/>
</dbReference>
<keyword evidence="6" id="KW-1185">Reference proteome</keyword>
<evidence type="ECO:0000256" key="3">
    <source>
        <dbReference type="ARBA" id="ARBA00023163"/>
    </source>
</evidence>
<reference evidence="6" key="1">
    <citation type="journal article" date="2019" name="Int. J. Syst. Evol. Microbiol.">
        <title>The Global Catalogue of Microorganisms (GCM) 10K type strain sequencing project: providing services to taxonomists for standard genome sequencing and annotation.</title>
        <authorList>
            <consortium name="The Broad Institute Genomics Platform"/>
            <consortium name="The Broad Institute Genome Sequencing Center for Infectious Disease"/>
            <person name="Wu L."/>
            <person name="Ma J."/>
        </authorList>
    </citation>
    <scope>NUCLEOTIDE SEQUENCE [LARGE SCALE GENOMIC DNA]</scope>
    <source>
        <strain evidence="6">CGMCC 4.7367</strain>
    </source>
</reference>
<dbReference type="SUPFAM" id="SSF46785">
    <property type="entry name" value="Winged helix' DNA-binding domain"/>
    <property type="match status" value="1"/>
</dbReference>
<keyword evidence="2" id="KW-0238">DNA-binding</keyword>